<feature type="region of interest" description="Disordered" evidence="1">
    <location>
        <begin position="243"/>
        <end position="293"/>
    </location>
</feature>
<dbReference type="RefSeq" id="XP_016208312.1">
    <property type="nucleotide sequence ID" value="XM_016363859.1"/>
</dbReference>
<evidence type="ECO:0000313" key="3">
    <source>
        <dbReference type="EMBL" id="KIV98442.1"/>
    </source>
</evidence>
<protein>
    <submittedName>
        <fullName evidence="3">Uncharacterized protein</fullName>
    </submittedName>
</protein>
<evidence type="ECO:0000313" key="4">
    <source>
        <dbReference type="Proteomes" id="UP000053259"/>
    </source>
</evidence>
<keyword evidence="2" id="KW-0472">Membrane</keyword>
<feature type="transmembrane region" description="Helical" evidence="2">
    <location>
        <begin position="208"/>
        <end position="232"/>
    </location>
</feature>
<feature type="transmembrane region" description="Helical" evidence="2">
    <location>
        <begin position="107"/>
        <end position="129"/>
    </location>
</feature>
<feature type="transmembrane region" description="Helical" evidence="2">
    <location>
        <begin position="36"/>
        <end position="61"/>
    </location>
</feature>
<feature type="transmembrane region" description="Helical" evidence="2">
    <location>
        <begin position="6"/>
        <end position="29"/>
    </location>
</feature>
<sequence>MFVHSPYVLTFAFLLFAPATGSSILVAWYTFTKRRYVLPLLASFSFLLVAISALPVICLSFSNVSSSIRFEATALWCVTFAAALTAGIDTYFFVWSVRTRIISVSKAMSIIALFILLDLASFIGIIVVVVLEKPVTPCVQAISLGLTIQGCVGHIFRLLAVRIQKVTIDTCLFGFMSILITFFLVKLQDDYLRIEYRDDYLHLQYRDFFVLWTYPISYHTLAFYLMVTARVFRPKINKARQSAKSKPSSYFEPEIPPEPLASARSFDNPPTETEVEGRVHDKLSDGSNKQDLEMSRLSSEGFKITEARRKAEGMNSHQSSQEEIAVDVVEDKPEDTLEDSMIKSAIDITQPLPENLELSEAHQRDGDMEHPQWDYEGEEYPQVPNTSRASSVNGMEVGLLNSVQGDYDQLDRTIARL</sequence>
<dbReference type="GeneID" id="27317713"/>
<feature type="transmembrane region" description="Helical" evidence="2">
    <location>
        <begin position="73"/>
        <end position="95"/>
    </location>
</feature>
<dbReference type="VEuPathDB" id="FungiDB:PV09_09740"/>
<organism evidence="3 4">
    <name type="scientific">Verruconis gallopava</name>
    <dbReference type="NCBI Taxonomy" id="253628"/>
    <lineage>
        <taxon>Eukaryota</taxon>
        <taxon>Fungi</taxon>
        <taxon>Dikarya</taxon>
        <taxon>Ascomycota</taxon>
        <taxon>Pezizomycotina</taxon>
        <taxon>Dothideomycetes</taxon>
        <taxon>Pleosporomycetidae</taxon>
        <taxon>Venturiales</taxon>
        <taxon>Sympoventuriaceae</taxon>
        <taxon>Verruconis</taxon>
    </lineage>
</organism>
<feature type="compositionally biased region" description="Basic and acidic residues" evidence="1">
    <location>
        <begin position="275"/>
        <end position="293"/>
    </location>
</feature>
<feature type="region of interest" description="Disordered" evidence="1">
    <location>
        <begin position="367"/>
        <end position="390"/>
    </location>
</feature>
<dbReference type="EMBL" id="KN847686">
    <property type="protein sequence ID" value="KIV98442.1"/>
    <property type="molecule type" value="Genomic_DNA"/>
</dbReference>
<feature type="transmembrane region" description="Helical" evidence="2">
    <location>
        <begin position="171"/>
        <end position="188"/>
    </location>
</feature>
<dbReference type="AlphaFoldDB" id="A0A0D1ZVD2"/>
<feature type="transmembrane region" description="Helical" evidence="2">
    <location>
        <begin position="141"/>
        <end position="159"/>
    </location>
</feature>
<gene>
    <name evidence="3" type="ORF">PV09_09740</name>
</gene>
<dbReference type="Proteomes" id="UP000053259">
    <property type="component" value="Unassembled WGS sequence"/>
</dbReference>
<evidence type="ECO:0000256" key="2">
    <source>
        <dbReference type="SAM" id="Phobius"/>
    </source>
</evidence>
<keyword evidence="4" id="KW-1185">Reference proteome</keyword>
<accession>A0A0D1ZVD2</accession>
<keyword evidence="2" id="KW-1133">Transmembrane helix</keyword>
<keyword evidence="2" id="KW-0812">Transmembrane</keyword>
<name>A0A0D1ZVD2_9PEZI</name>
<evidence type="ECO:0000256" key="1">
    <source>
        <dbReference type="SAM" id="MobiDB-lite"/>
    </source>
</evidence>
<proteinExistence type="predicted"/>
<reference evidence="3 4" key="1">
    <citation type="submission" date="2015-01" db="EMBL/GenBank/DDBJ databases">
        <title>The Genome Sequence of Ochroconis gallopava CBS43764.</title>
        <authorList>
            <consortium name="The Broad Institute Genomics Platform"/>
            <person name="Cuomo C."/>
            <person name="de Hoog S."/>
            <person name="Gorbushina A."/>
            <person name="Stielow B."/>
            <person name="Teixiera M."/>
            <person name="Abouelleil A."/>
            <person name="Chapman S.B."/>
            <person name="Priest M."/>
            <person name="Young S.K."/>
            <person name="Wortman J."/>
            <person name="Nusbaum C."/>
            <person name="Birren B."/>
        </authorList>
    </citation>
    <scope>NUCLEOTIDE SEQUENCE [LARGE SCALE GENOMIC DNA]</scope>
    <source>
        <strain evidence="3 4">CBS 43764</strain>
    </source>
</reference>